<gene>
    <name evidence="1" type="ORF">LPH55_10165</name>
</gene>
<evidence type="ECO:0008006" key="3">
    <source>
        <dbReference type="Google" id="ProtNLM"/>
    </source>
</evidence>
<protein>
    <recommendedName>
        <fullName evidence="3">Phage-related protein</fullName>
    </recommendedName>
</protein>
<dbReference type="Proteomes" id="UP001430701">
    <property type="component" value="Unassembled WGS sequence"/>
</dbReference>
<comment type="caution">
    <text evidence="1">The sequence shown here is derived from an EMBL/GenBank/DDBJ whole genome shotgun (WGS) entry which is preliminary data.</text>
</comment>
<dbReference type="GeneID" id="68900704"/>
<dbReference type="SUPFAM" id="SSF57938">
    <property type="entry name" value="DnaJ/Hsp40 cysteine-rich domain"/>
    <property type="match status" value="1"/>
</dbReference>
<accession>A0ABS8TUI5</accession>
<name>A0ABS8TUI5_9GAMM</name>
<dbReference type="EMBL" id="JAJPPU010000002">
    <property type="protein sequence ID" value="MCD8473810.1"/>
    <property type="molecule type" value="Genomic_DNA"/>
</dbReference>
<proteinExistence type="predicted"/>
<reference evidence="1" key="1">
    <citation type="submission" date="2021-11" db="EMBL/GenBank/DDBJ databases">
        <title>Genome sequence of Xylella taiwanensis PLS432.</title>
        <authorList>
            <person name="Weng L.-W."/>
            <person name="Su C.-C."/>
            <person name="Tsai C.-W."/>
            <person name="Kuo C.-H."/>
        </authorList>
    </citation>
    <scope>NUCLEOTIDE SEQUENCE</scope>
    <source>
        <strain evidence="1">PLS432</strain>
    </source>
</reference>
<dbReference type="InterPro" id="IPR036410">
    <property type="entry name" value="HSP_DnaJ_Cys-rich_dom_sf"/>
</dbReference>
<organism evidence="1 2">
    <name type="scientific">Xylella taiwanensis</name>
    <dbReference type="NCBI Taxonomy" id="1444770"/>
    <lineage>
        <taxon>Bacteria</taxon>
        <taxon>Pseudomonadati</taxon>
        <taxon>Pseudomonadota</taxon>
        <taxon>Gammaproteobacteria</taxon>
        <taxon>Lysobacterales</taxon>
        <taxon>Lysobacteraceae</taxon>
        <taxon>Xylella</taxon>
    </lineage>
</organism>
<evidence type="ECO:0000313" key="1">
    <source>
        <dbReference type="EMBL" id="MCD8473810.1"/>
    </source>
</evidence>
<sequence length="232" mass="25413">MSNPGELLARLTPGTVRYGVPHGGTPDLTAQDIAHGLALVPAGLGRDVLEACWWPDGAALRRSHLRDTDVALVVREIQRQQQRLAEARTDLGIAKACLGWSGPVTSAQRAERDRAALRLEQVKDSLWPQTTLDMLPALVAAVISEMAQPSLCPSCYGRGERRVGALLKVCDVCNGSGVVAMSDRRRAEAIGRDGSNYHRAWCGVYEWLLERMHHAERQAALELHEALRRDAV</sequence>
<keyword evidence="2" id="KW-1185">Reference proteome</keyword>
<evidence type="ECO:0000313" key="2">
    <source>
        <dbReference type="Proteomes" id="UP001430701"/>
    </source>
</evidence>
<dbReference type="RefSeq" id="WP_114867108.1">
    <property type="nucleotide sequence ID" value="NZ_CP053627.1"/>
</dbReference>
<dbReference type="Gene3D" id="6.20.20.10">
    <property type="match status" value="1"/>
</dbReference>